<dbReference type="FunFam" id="3.90.79.10:FF:000058">
    <property type="entry name" value="NUDIX domain protein"/>
    <property type="match status" value="1"/>
</dbReference>
<dbReference type="GO" id="GO:0019693">
    <property type="term" value="P:ribose phosphate metabolic process"/>
    <property type="evidence" value="ECO:0007669"/>
    <property type="project" value="TreeGrafter"/>
</dbReference>
<dbReference type="PANTHER" id="PTHR11839:SF18">
    <property type="entry name" value="NUDIX HYDROLASE DOMAIN-CONTAINING PROTEIN"/>
    <property type="match status" value="1"/>
</dbReference>
<protein>
    <recommendedName>
        <fullName evidence="4">GDP-mannose pyrophosphatase</fullName>
    </recommendedName>
    <alternativeName>
        <fullName evidence="6">GDP-mannose hydrolase</fullName>
    </alternativeName>
    <alternativeName>
        <fullName evidence="7">GDPMK</fullName>
    </alternativeName>
</protein>
<organism evidence="9 10">
    <name type="scientific">Leptospira kirschneri str. H1</name>
    <dbReference type="NCBI Taxonomy" id="1049966"/>
    <lineage>
        <taxon>Bacteria</taxon>
        <taxon>Pseudomonadati</taxon>
        <taxon>Spirochaetota</taxon>
        <taxon>Spirochaetia</taxon>
        <taxon>Leptospirales</taxon>
        <taxon>Leptospiraceae</taxon>
        <taxon>Leptospira</taxon>
    </lineage>
</organism>
<reference evidence="9 10" key="1">
    <citation type="submission" date="2012-10" db="EMBL/GenBank/DDBJ databases">
        <authorList>
            <person name="Harkins D.M."/>
            <person name="Durkin A.S."/>
            <person name="Brinkac L.M."/>
            <person name="Selengut J.D."/>
            <person name="Sanka R."/>
            <person name="DePew J."/>
            <person name="Purushe J."/>
            <person name="Peacock S.J."/>
            <person name="Thaipadungpanit J."/>
            <person name="Wuthiekanun V.W."/>
            <person name="Day N.P."/>
            <person name="Vinetz J.M."/>
            <person name="Sutton G.G."/>
            <person name="Nelson W.C."/>
            <person name="Fouts D.E."/>
        </authorList>
    </citation>
    <scope>NUCLEOTIDE SEQUENCE [LARGE SCALE GENOMIC DNA]</scope>
    <source>
        <strain evidence="9 10">H1</strain>
    </source>
</reference>
<dbReference type="EMBL" id="AHMY02000050">
    <property type="protein sequence ID" value="EKO15172.1"/>
    <property type="molecule type" value="Genomic_DNA"/>
</dbReference>
<proteinExistence type="inferred from homology"/>
<evidence type="ECO:0000256" key="2">
    <source>
        <dbReference type="ARBA" id="ARBA00001946"/>
    </source>
</evidence>
<dbReference type="GO" id="GO:0005829">
    <property type="term" value="C:cytosol"/>
    <property type="evidence" value="ECO:0007669"/>
    <property type="project" value="TreeGrafter"/>
</dbReference>
<gene>
    <name evidence="9" type="ORF">LEP1GSC081_4450</name>
</gene>
<comment type="catalytic activity">
    <reaction evidence="1">
        <text>GDP-alpha-D-mannose + H2O = alpha-D-mannose 1-phosphate + GMP + 2 H(+)</text>
        <dbReference type="Rhea" id="RHEA:27978"/>
        <dbReference type="ChEBI" id="CHEBI:15377"/>
        <dbReference type="ChEBI" id="CHEBI:15378"/>
        <dbReference type="ChEBI" id="CHEBI:57527"/>
        <dbReference type="ChEBI" id="CHEBI:58115"/>
        <dbReference type="ChEBI" id="CHEBI:58409"/>
    </reaction>
</comment>
<evidence type="ECO:0000256" key="6">
    <source>
        <dbReference type="ARBA" id="ARBA00032162"/>
    </source>
</evidence>
<dbReference type="SUPFAM" id="SSF55811">
    <property type="entry name" value="Nudix"/>
    <property type="match status" value="1"/>
</dbReference>
<evidence type="ECO:0000259" key="8">
    <source>
        <dbReference type="PROSITE" id="PS51462"/>
    </source>
</evidence>
<evidence type="ECO:0000256" key="5">
    <source>
        <dbReference type="ARBA" id="ARBA00022801"/>
    </source>
</evidence>
<dbReference type="RefSeq" id="WP_004765982.1">
    <property type="nucleotide sequence ID" value="NZ_AHMY02000050.1"/>
</dbReference>
<dbReference type="GO" id="GO:0016787">
    <property type="term" value="F:hydrolase activity"/>
    <property type="evidence" value="ECO:0007669"/>
    <property type="project" value="UniProtKB-KW"/>
</dbReference>
<accession>A0A0E2B1Y2</accession>
<dbReference type="Gene3D" id="3.90.79.10">
    <property type="entry name" value="Nucleoside Triphosphate Pyrophosphohydrolase"/>
    <property type="match status" value="1"/>
</dbReference>
<sequence length="192" mass="22266">MKQFLPEEYDPHSNLWSKINRKDLVNTPIFKLVSWNITSPDKKISKDFFHLESLDWVNIIALTPDNKIVLVDQYRHGIHRFSLEIPGGIAEKNSLLESAQAELVEETGYVSQDWEYLGKVTGNPAVLDNWCHTFIARNARRLHEQNLDDSEQIEIFETPIENIPKLIADHILHHGMVVAAFGMYFIKNPIRY</sequence>
<evidence type="ECO:0000256" key="7">
    <source>
        <dbReference type="ARBA" id="ARBA00032272"/>
    </source>
</evidence>
<evidence type="ECO:0000313" key="9">
    <source>
        <dbReference type="EMBL" id="EKO15172.1"/>
    </source>
</evidence>
<comment type="caution">
    <text evidence="9">The sequence shown here is derived from an EMBL/GenBank/DDBJ whole genome shotgun (WGS) entry which is preliminary data.</text>
</comment>
<dbReference type="PROSITE" id="PS51462">
    <property type="entry name" value="NUDIX"/>
    <property type="match status" value="1"/>
</dbReference>
<dbReference type="InterPro" id="IPR000086">
    <property type="entry name" value="NUDIX_hydrolase_dom"/>
</dbReference>
<feature type="domain" description="Nudix hydrolase" evidence="8">
    <location>
        <begin position="52"/>
        <end position="180"/>
    </location>
</feature>
<dbReference type="AlphaFoldDB" id="A0A0E2B1Y2"/>
<comment type="cofactor">
    <cofactor evidence="2">
        <name>Mg(2+)</name>
        <dbReference type="ChEBI" id="CHEBI:18420"/>
    </cofactor>
</comment>
<comment type="similarity">
    <text evidence="3">Belongs to the Nudix hydrolase family. NudK subfamily.</text>
</comment>
<dbReference type="Pfam" id="PF00293">
    <property type="entry name" value="NUDIX"/>
    <property type="match status" value="1"/>
</dbReference>
<dbReference type="GO" id="GO:0006753">
    <property type="term" value="P:nucleoside phosphate metabolic process"/>
    <property type="evidence" value="ECO:0007669"/>
    <property type="project" value="TreeGrafter"/>
</dbReference>
<dbReference type="Proteomes" id="UP000006253">
    <property type="component" value="Unassembled WGS sequence"/>
</dbReference>
<dbReference type="InterPro" id="IPR015797">
    <property type="entry name" value="NUDIX_hydrolase-like_dom_sf"/>
</dbReference>
<name>A0A0E2B1Y2_9LEPT</name>
<dbReference type="CDD" id="cd03424">
    <property type="entry name" value="NUDIX_ADPRase_Nudt5_UGPPase_Nudt14"/>
    <property type="match status" value="1"/>
</dbReference>
<evidence type="ECO:0000256" key="1">
    <source>
        <dbReference type="ARBA" id="ARBA00000847"/>
    </source>
</evidence>
<evidence type="ECO:0000256" key="3">
    <source>
        <dbReference type="ARBA" id="ARBA00007275"/>
    </source>
</evidence>
<keyword evidence="5" id="KW-0378">Hydrolase</keyword>
<evidence type="ECO:0000313" key="10">
    <source>
        <dbReference type="Proteomes" id="UP000006253"/>
    </source>
</evidence>
<dbReference type="PANTHER" id="PTHR11839">
    <property type="entry name" value="UDP/ADP-SUGAR PYROPHOSPHATASE"/>
    <property type="match status" value="1"/>
</dbReference>
<evidence type="ECO:0000256" key="4">
    <source>
        <dbReference type="ARBA" id="ARBA00016377"/>
    </source>
</evidence>